<keyword evidence="1" id="KW-0732">Signal</keyword>
<gene>
    <name evidence="2" type="ORF">IMSAGC001_03065</name>
</gene>
<organism evidence="2 3">
    <name type="scientific">Bacteroides acidifaciens</name>
    <dbReference type="NCBI Taxonomy" id="85831"/>
    <lineage>
        <taxon>Bacteria</taxon>
        <taxon>Pseudomonadati</taxon>
        <taxon>Bacteroidota</taxon>
        <taxon>Bacteroidia</taxon>
        <taxon>Bacteroidales</taxon>
        <taxon>Bacteroidaceae</taxon>
        <taxon>Bacteroides</taxon>
    </lineage>
</organism>
<evidence type="ECO:0008006" key="4">
    <source>
        <dbReference type="Google" id="ProtNLM"/>
    </source>
</evidence>
<evidence type="ECO:0000313" key="2">
    <source>
        <dbReference type="EMBL" id="GFH87638.1"/>
    </source>
</evidence>
<comment type="caution">
    <text evidence="2">The sequence shown here is derived from an EMBL/GenBank/DDBJ whole genome shotgun (WGS) entry which is preliminary data.</text>
</comment>
<proteinExistence type="predicted"/>
<name>A0A7J0A5S0_9BACE</name>
<reference evidence="2 3" key="1">
    <citation type="journal article" date="2020" name="Microbiome">
        <title>Single-cell genomics of uncultured bacteria reveals dietary fiber responders in the mouse gut microbiota.</title>
        <authorList>
            <person name="Chijiiwa R."/>
            <person name="Hosokawa M."/>
            <person name="Kogawa M."/>
            <person name="Nishikawa Y."/>
            <person name="Ide K."/>
            <person name="Sakanashi C."/>
            <person name="Takahashi K."/>
            <person name="Takeyama H."/>
        </authorList>
    </citation>
    <scope>NUCLEOTIDE SEQUENCE [LARGE SCALE GENOMIC DNA]</scope>
    <source>
        <strain evidence="2">IMSAGC_001</strain>
    </source>
</reference>
<feature type="chain" id="PRO_5029679688" description="DUF4595 domain-containing protein" evidence="1">
    <location>
        <begin position="20"/>
        <end position="277"/>
    </location>
</feature>
<evidence type="ECO:0000313" key="3">
    <source>
        <dbReference type="Proteomes" id="UP000491181"/>
    </source>
</evidence>
<protein>
    <recommendedName>
        <fullName evidence="4">DUF4595 domain-containing protein</fullName>
    </recommendedName>
</protein>
<dbReference type="Proteomes" id="UP000491181">
    <property type="component" value="Unassembled WGS sequence"/>
</dbReference>
<dbReference type="AlphaFoldDB" id="A0A7J0A5S0"/>
<accession>A0A7J0A5S0</accession>
<evidence type="ECO:0000256" key="1">
    <source>
        <dbReference type="SAM" id="SignalP"/>
    </source>
</evidence>
<sequence>MRKVLSIPLILLIPFSSFAQRINKCGQKVISEILIVHEYEGEELRNNTKKYVYTYSDNLKLKGLKYYYSGFDAREGRIVKDKLREEFMLKDNTLIRKSHDYNYSNMKWEYDFDLHGNIVKITEYSYGSDGSVAKYEYNYTYEYSKEHNWWQMVGSGWTEWYKPKNGKCFYKQELAPYWEYCYIDGIRYDKGVSQRAIEYRREDFNFDIKNDTNIDLYRIVDRYDTFIGIEATEWNRSRNEYLEKGFSWSPYEYVYDNDNLIEIRWGKHTSIYIKYLY</sequence>
<dbReference type="RefSeq" id="WP_172504171.1">
    <property type="nucleotide sequence ID" value="NZ_BLLS01000109.1"/>
</dbReference>
<dbReference type="EMBL" id="BLLS01000109">
    <property type="protein sequence ID" value="GFH87638.1"/>
    <property type="molecule type" value="Genomic_DNA"/>
</dbReference>
<feature type="signal peptide" evidence="1">
    <location>
        <begin position="1"/>
        <end position="19"/>
    </location>
</feature>